<accession>A0A8H6KF33</accession>
<proteinExistence type="predicted"/>
<evidence type="ECO:0000256" key="1">
    <source>
        <dbReference type="SAM" id="MobiDB-lite"/>
    </source>
</evidence>
<dbReference type="EMBL" id="WIGM01000288">
    <property type="protein sequence ID" value="KAF6830309.1"/>
    <property type="molecule type" value="Genomic_DNA"/>
</dbReference>
<comment type="caution">
    <text evidence="2">The sequence shown here is derived from an EMBL/GenBank/DDBJ whole genome shotgun (WGS) entry which is preliminary data.</text>
</comment>
<dbReference type="Proteomes" id="UP000639643">
    <property type="component" value="Unassembled WGS sequence"/>
</dbReference>
<sequence>MFRSSSIGSQAWSLEVFRDDTSALQVAVESLAVDETNGQLQKRFSDIKTVGVVFAIPRESTRSLYLTAVVDPSLQPTLPGVKKMALSGISAVATNPENIIRSLNGQLPFSPLSFKGILATKPVQRMTLVKASMDGKQEEGCWMDFVTFKGDETVTGWRWHAAACNSSARRARRHSFSSGDDGCMLRPRSHREAAGRAPPWSMV</sequence>
<protein>
    <submittedName>
        <fullName evidence="2">Uncharacterized protein</fullName>
    </submittedName>
</protein>
<organism evidence="2 3">
    <name type="scientific">Colletotrichum musicola</name>
    <dbReference type="NCBI Taxonomy" id="2175873"/>
    <lineage>
        <taxon>Eukaryota</taxon>
        <taxon>Fungi</taxon>
        <taxon>Dikarya</taxon>
        <taxon>Ascomycota</taxon>
        <taxon>Pezizomycotina</taxon>
        <taxon>Sordariomycetes</taxon>
        <taxon>Hypocreomycetidae</taxon>
        <taxon>Glomerellales</taxon>
        <taxon>Glomerellaceae</taxon>
        <taxon>Colletotrichum</taxon>
        <taxon>Colletotrichum orchidearum species complex</taxon>
    </lineage>
</organism>
<gene>
    <name evidence="2" type="ORF">CMUS01_07806</name>
</gene>
<evidence type="ECO:0000313" key="3">
    <source>
        <dbReference type="Proteomes" id="UP000639643"/>
    </source>
</evidence>
<feature type="region of interest" description="Disordered" evidence="1">
    <location>
        <begin position="170"/>
        <end position="203"/>
    </location>
</feature>
<evidence type="ECO:0000313" key="2">
    <source>
        <dbReference type="EMBL" id="KAF6830309.1"/>
    </source>
</evidence>
<name>A0A8H6KF33_9PEZI</name>
<reference evidence="2" key="1">
    <citation type="journal article" date="2020" name="Phytopathology">
        <title>Genome Sequence Resources of Colletotrichum truncatum, C. plurivorum, C. musicola, and C. sojae: Four Species Pathogenic to Soybean (Glycine max).</title>
        <authorList>
            <person name="Rogerio F."/>
            <person name="Boufleur T.R."/>
            <person name="Ciampi-Guillardi M."/>
            <person name="Sukno S.A."/>
            <person name="Thon M.R."/>
            <person name="Massola Junior N.S."/>
            <person name="Baroncelli R."/>
        </authorList>
    </citation>
    <scope>NUCLEOTIDE SEQUENCE</scope>
    <source>
        <strain evidence="2">LFN0074</strain>
    </source>
</reference>
<dbReference type="AlphaFoldDB" id="A0A8H6KF33"/>
<keyword evidence="3" id="KW-1185">Reference proteome</keyword>